<protein>
    <submittedName>
        <fullName evidence="1">Uncharacterized protein</fullName>
    </submittedName>
</protein>
<name>A0A1Y2BEI8_9FUNG</name>
<proteinExistence type="predicted"/>
<comment type="caution">
    <text evidence="1">The sequence shown here is derived from an EMBL/GenBank/DDBJ whole genome shotgun (WGS) entry which is preliminary data.</text>
</comment>
<evidence type="ECO:0000313" key="2">
    <source>
        <dbReference type="Proteomes" id="UP000193642"/>
    </source>
</evidence>
<accession>A0A1Y2BEI8</accession>
<dbReference type="AlphaFoldDB" id="A0A1Y2BEI8"/>
<organism evidence="1 2">
    <name type="scientific">Rhizoclosmatium globosum</name>
    <dbReference type="NCBI Taxonomy" id="329046"/>
    <lineage>
        <taxon>Eukaryota</taxon>
        <taxon>Fungi</taxon>
        <taxon>Fungi incertae sedis</taxon>
        <taxon>Chytridiomycota</taxon>
        <taxon>Chytridiomycota incertae sedis</taxon>
        <taxon>Chytridiomycetes</taxon>
        <taxon>Chytridiales</taxon>
        <taxon>Chytriomycetaceae</taxon>
        <taxon>Rhizoclosmatium</taxon>
    </lineage>
</organism>
<keyword evidence="2" id="KW-1185">Reference proteome</keyword>
<sequence length="157" mass="17603">METEAEAENNRLVDEIVKLRTADPTLSIKQVHAIYVDQGKDYSHAKVKKAFSKATKIVNPDLPKAPTKNKSAVPVIQSLADPTKVHKRVDVTKMFKDALKITNDSDKLRLAADAFMIDSKVPDFNSINQVCQILCCFGAPQLTPLPERHPEDCYDRR</sequence>
<evidence type="ECO:0000313" key="1">
    <source>
        <dbReference type="EMBL" id="ORY33241.1"/>
    </source>
</evidence>
<gene>
    <name evidence="1" type="ORF">BCR33DRAFT_521319</name>
</gene>
<reference evidence="1 2" key="1">
    <citation type="submission" date="2016-07" db="EMBL/GenBank/DDBJ databases">
        <title>Pervasive Adenine N6-methylation of Active Genes in Fungi.</title>
        <authorList>
            <consortium name="DOE Joint Genome Institute"/>
            <person name="Mondo S.J."/>
            <person name="Dannebaum R.O."/>
            <person name="Kuo R.C."/>
            <person name="Labutti K."/>
            <person name="Haridas S."/>
            <person name="Kuo A."/>
            <person name="Salamov A."/>
            <person name="Ahrendt S.R."/>
            <person name="Lipzen A."/>
            <person name="Sullivan W."/>
            <person name="Andreopoulos W.B."/>
            <person name="Clum A."/>
            <person name="Lindquist E."/>
            <person name="Daum C."/>
            <person name="Ramamoorthy G.K."/>
            <person name="Gryganskyi A."/>
            <person name="Culley D."/>
            <person name="Magnuson J.K."/>
            <person name="James T.Y."/>
            <person name="O'Malley M.A."/>
            <person name="Stajich J.E."/>
            <person name="Spatafora J.W."/>
            <person name="Visel A."/>
            <person name="Grigoriev I.V."/>
        </authorList>
    </citation>
    <scope>NUCLEOTIDE SEQUENCE [LARGE SCALE GENOMIC DNA]</scope>
    <source>
        <strain evidence="1 2">JEL800</strain>
    </source>
</reference>
<dbReference type="Proteomes" id="UP000193642">
    <property type="component" value="Unassembled WGS sequence"/>
</dbReference>
<dbReference type="EMBL" id="MCGO01000068">
    <property type="protein sequence ID" value="ORY33241.1"/>
    <property type="molecule type" value="Genomic_DNA"/>
</dbReference>